<evidence type="ECO:0000256" key="5">
    <source>
        <dbReference type="ARBA" id="ARBA00022692"/>
    </source>
</evidence>
<keyword evidence="3 8" id="KW-0813">Transport</keyword>
<evidence type="ECO:0000256" key="6">
    <source>
        <dbReference type="ARBA" id="ARBA00022989"/>
    </source>
</evidence>
<keyword evidence="5 8" id="KW-0812">Transmembrane</keyword>
<dbReference type="Proteomes" id="UP000254467">
    <property type="component" value="Unassembled WGS sequence"/>
</dbReference>
<feature type="transmembrane region" description="Helical" evidence="9">
    <location>
        <begin position="12"/>
        <end position="32"/>
    </location>
</feature>
<dbReference type="EMBL" id="UFXQ01000001">
    <property type="protein sequence ID" value="STC69721.1"/>
    <property type="molecule type" value="Genomic_DNA"/>
</dbReference>
<evidence type="ECO:0000256" key="7">
    <source>
        <dbReference type="ARBA" id="ARBA00023136"/>
    </source>
</evidence>
<keyword evidence="6 9" id="KW-1133">Transmembrane helix</keyword>
<dbReference type="SUPFAM" id="SSF81345">
    <property type="entry name" value="ABC transporter involved in vitamin B12 uptake, BtuC"/>
    <property type="match status" value="1"/>
</dbReference>
<evidence type="ECO:0000256" key="1">
    <source>
        <dbReference type="ARBA" id="ARBA00004651"/>
    </source>
</evidence>
<dbReference type="Gene3D" id="1.10.3470.10">
    <property type="entry name" value="ABC transporter involved in vitamin B12 uptake, BtuC"/>
    <property type="match status" value="1"/>
</dbReference>
<dbReference type="GO" id="GO:0043190">
    <property type="term" value="C:ATP-binding cassette (ABC) transporter complex"/>
    <property type="evidence" value="ECO:0007669"/>
    <property type="project" value="InterPro"/>
</dbReference>
<keyword evidence="4" id="KW-1003">Cell membrane</keyword>
<evidence type="ECO:0000256" key="3">
    <source>
        <dbReference type="ARBA" id="ARBA00022448"/>
    </source>
</evidence>
<feature type="transmembrane region" description="Helical" evidence="9">
    <location>
        <begin position="148"/>
        <end position="166"/>
    </location>
</feature>
<feature type="transmembrane region" description="Helical" evidence="9">
    <location>
        <begin position="44"/>
        <end position="63"/>
    </location>
</feature>
<organism evidence="10 11">
    <name type="scientific">Corynebacterium pilosum</name>
    <dbReference type="NCBI Taxonomy" id="35756"/>
    <lineage>
        <taxon>Bacteria</taxon>
        <taxon>Bacillati</taxon>
        <taxon>Actinomycetota</taxon>
        <taxon>Actinomycetes</taxon>
        <taxon>Mycobacteriales</taxon>
        <taxon>Corynebacteriaceae</taxon>
        <taxon>Corynebacterium</taxon>
    </lineage>
</organism>
<dbReference type="Pfam" id="PF00950">
    <property type="entry name" value="ABC-3"/>
    <property type="match status" value="1"/>
</dbReference>
<reference evidence="10 11" key="1">
    <citation type="submission" date="2018-06" db="EMBL/GenBank/DDBJ databases">
        <authorList>
            <consortium name="Pathogen Informatics"/>
            <person name="Doyle S."/>
        </authorList>
    </citation>
    <scope>NUCLEOTIDE SEQUENCE [LARGE SCALE GENOMIC DNA]</scope>
    <source>
        <strain evidence="10 11">NCTC11862</strain>
    </source>
</reference>
<evidence type="ECO:0000256" key="4">
    <source>
        <dbReference type="ARBA" id="ARBA00022475"/>
    </source>
</evidence>
<feature type="transmembrane region" description="Helical" evidence="9">
    <location>
        <begin position="70"/>
        <end position="91"/>
    </location>
</feature>
<evidence type="ECO:0000313" key="10">
    <source>
        <dbReference type="EMBL" id="STC69721.1"/>
    </source>
</evidence>
<dbReference type="PANTHER" id="PTHR30477:SF3">
    <property type="entry name" value="METAL TRANSPORT SYSTEM MEMBRANE PROTEIN CT_069-RELATED"/>
    <property type="match status" value="1"/>
</dbReference>
<dbReference type="STRING" id="35756.GCA_001044155_01980"/>
<gene>
    <name evidence="10" type="primary">mntB_2</name>
    <name evidence="10" type="ORF">NCTC11862_01520</name>
</gene>
<dbReference type="InterPro" id="IPR001626">
    <property type="entry name" value="ABC_TroCD"/>
</dbReference>
<dbReference type="OrthoDB" id="1016457at2"/>
<feature type="transmembrane region" description="Helical" evidence="9">
    <location>
        <begin position="235"/>
        <end position="256"/>
    </location>
</feature>
<proteinExistence type="inferred from homology"/>
<dbReference type="AlphaFoldDB" id="A0A376CMI7"/>
<comment type="similarity">
    <text evidence="2 8">Belongs to the ABC-3 integral membrane protein family.</text>
</comment>
<evidence type="ECO:0000313" key="11">
    <source>
        <dbReference type="Proteomes" id="UP000254467"/>
    </source>
</evidence>
<evidence type="ECO:0000256" key="9">
    <source>
        <dbReference type="SAM" id="Phobius"/>
    </source>
</evidence>
<dbReference type="InterPro" id="IPR037294">
    <property type="entry name" value="ABC_BtuC-like"/>
</dbReference>
<keyword evidence="11" id="KW-1185">Reference proteome</keyword>
<dbReference type="RefSeq" id="WP_018582562.1">
    <property type="nucleotide sequence ID" value="NZ_UFXQ01000001.1"/>
</dbReference>
<name>A0A376CMI7_9CORY</name>
<feature type="transmembrane region" description="Helical" evidence="9">
    <location>
        <begin position="262"/>
        <end position="280"/>
    </location>
</feature>
<dbReference type="CDD" id="cd06550">
    <property type="entry name" value="TM_ABC_iron-siderophores_like"/>
    <property type="match status" value="1"/>
</dbReference>
<sequence length="286" mass="30008">MSVTEFFTNYTYVTVLIGTTAIGLVAGALGVFAYLRKQSLISDVISHSALPGTLLAFLFLSAIGLQGRSMFGLIVGAVIVGVAATWLVNWIKHNSTVALDTAMAVVLTGFFGAGMLIMQYIDRRPIPGKGGVKDYLFGNASTLTREDIVVSLIVGGLALLIMVAAWKELCVSSFDQEHAQMMGFQRHATDAVMFTTLVIATVIGLKAVGLVLMVAFVITPAAAARQFSRSVSTMVLLAALIGAGASALGAYISIAWGPLPTGPVIVVTLAAILILSLIFSPRKARA</sequence>
<keyword evidence="7 9" id="KW-0472">Membrane</keyword>
<protein>
    <submittedName>
        <fullName evidence="10">ABC transporter</fullName>
    </submittedName>
</protein>
<dbReference type="PANTHER" id="PTHR30477">
    <property type="entry name" value="ABC-TRANSPORTER METAL-BINDING PROTEIN"/>
    <property type="match status" value="1"/>
</dbReference>
<evidence type="ECO:0000256" key="2">
    <source>
        <dbReference type="ARBA" id="ARBA00008034"/>
    </source>
</evidence>
<evidence type="ECO:0000256" key="8">
    <source>
        <dbReference type="RuleBase" id="RU003943"/>
    </source>
</evidence>
<dbReference type="GO" id="GO:0010043">
    <property type="term" value="P:response to zinc ion"/>
    <property type="evidence" value="ECO:0007669"/>
    <property type="project" value="TreeGrafter"/>
</dbReference>
<accession>A0A376CMI7</accession>
<dbReference type="GO" id="GO:0055085">
    <property type="term" value="P:transmembrane transport"/>
    <property type="evidence" value="ECO:0007669"/>
    <property type="project" value="InterPro"/>
</dbReference>
<feature type="transmembrane region" description="Helical" evidence="9">
    <location>
        <begin position="191"/>
        <end position="223"/>
    </location>
</feature>
<comment type="subcellular location">
    <subcellularLocation>
        <location evidence="1 8">Cell membrane</location>
        <topology evidence="1 8">Multi-pass membrane protein</topology>
    </subcellularLocation>
</comment>
<feature type="transmembrane region" description="Helical" evidence="9">
    <location>
        <begin position="97"/>
        <end position="117"/>
    </location>
</feature>